<gene>
    <name evidence="1" type="ORF">NKI36_29865</name>
</gene>
<dbReference type="Pfam" id="PF04268">
    <property type="entry name" value="SoxG"/>
    <property type="match status" value="1"/>
</dbReference>
<dbReference type="Proteomes" id="UP001433071">
    <property type="component" value="Unassembled WGS sequence"/>
</dbReference>
<comment type="caution">
    <text evidence="1">The sequence shown here is derived from an EMBL/GenBank/DDBJ whole genome shotgun (WGS) entry which is preliminary data.</text>
</comment>
<name>A0ABV1Z7X6_9HYPH</name>
<proteinExistence type="predicted"/>
<dbReference type="EMBL" id="JAMYQB010000036">
    <property type="protein sequence ID" value="MER9408207.1"/>
    <property type="molecule type" value="Genomic_DNA"/>
</dbReference>
<dbReference type="RefSeq" id="WP_352562135.1">
    <property type="nucleotide sequence ID" value="NZ_JAMYQB010000036.1"/>
</dbReference>
<keyword evidence="2" id="KW-1185">Reference proteome</keyword>
<reference evidence="1 2" key="1">
    <citation type="journal article" date="2024" name="Proc. Natl. Acad. Sci. U.S.A.">
        <title>The evolutionary genomics of adaptation to stress in wild rhizobium bacteria.</title>
        <authorList>
            <person name="Kehlet-Delgado H."/>
            <person name="Montoya A.P."/>
            <person name="Jensen K.T."/>
            <person name="Wendlandt C.E."/>
            <person name="Dexheimer C."/>
            <person name="Roberts M."/>
            <person name="Torres Martinez L."/>
            <person name="Friesen M.L."/>
            <person name="Griffitts J.S."/>
            <person name="Porter S.S."/>
        </authorList>
    </citation>
    <scope>NUCLEOTIDE SEQUENCE [LARGE SCALE GENOMIC DNA]</scope>
    <source>
        <strain evidence="1 2">M0641</strain>
    </source>
</reference>
<accession>A0ABV1Z7X6</accession>
<dbReference type="Gene3D" id="3.30.1360.120">
    <property type="entry name" value="Probable tRNA modification gtpase trme, domain 1"/>
    <property type="match status" value="1"/>
</dbReference>
<dbReference type="SUPFAM" id="SSF103025">
    <property type="entry name" value="Folate-binding domain"/>
    <property type="match status" value="1"/>
</dbReference>
<dbReference type="InterPro" id="IPR027266">
    <property type="entry name" value="TrmE/GcvT-like"/>
</dbReference>
<sequence length="174" mass="18738">MSDFRPFLRSALVAKTTIGSAEVKLSAPPEGAVIHVLAPPGEQDLASFLSGLVKGGVRTVSPGQWFIVGDVPMTQENIKTLFETLEPRATGVDQSAGRVRIRIDGKQAGRVLSKGTALDLSADAFPVGRSATTLIGHIAAHITRIDTDSFELMVLRSFAECLWDDLTRMSAEYR</sequence>
<protein>
    <submittedName>
        <fullName evidence="1">Sarcosine oxidase subunit gamma</fullName>
    </submittedName>
</protein>
<dbReference type="Gene3D" id="3.30.70.1520">
    <property type="entry name" value="Heterotetrameric sarcosine oxidase"/>
    <property type="match status" value="1"/>
</dbReference>
<dbReference type="InterPro" id="IPR007375">
    <property type="entry name" value="SoxG"/>
</dbReference>
<organism evidence="1 2">
    <name type="scientific">Mesorhizobium caraganae</name>
    <dbReference type="NCBI Taxonomy" id="483206"/>
    <lineage>
        <taxon>Bacteria</taxon>
        <taxon>Pseudomonadati</taxon>
        <taxon>Pseudomonadota</taxon>
        <taxon>Alphaproteobacteria</taxon>
        <taxon>Hyphomicrobiales</taxon>
        <taxon>Phyllobacteriaceae</taxon>
        <taxon>Mesorhizobium</taxon>
    </lineage>
</organism>
<evidence type="ECO:0000313" key="1">
    <source>
        <dbReference type="EMBL" id="MER9408207.1"/>
    </source>
</evidence>
<evidence type="ECO:0000313" key="2">
    <source>
        <dbReference type="Proteomes" id="UP001433071"/>
    </source>
</evidence>